<dbReference type="InterPro" id="IPR050490">
    <property type="entry name" value="Bact_solute-bd_prot1"/>
</dbReference>
<evidence type="ECO:0000256" key="4">
    <source>
        <dbReference type="ARBA" id="ARBA00023139"/>
    </source>
</evidence>
<dbReference type="InterPro" id="IPR006059">
    <property type="entry name" value="SBP"/>
</dbReference>
<dbReference type="PANTHER" id="PTHR43649:SF33">
    <property type="entry name" value="POLYGALACTURONAN_RHAMNOGALACTURONAN-BINDING PROTEIN YTCQ"/>
    <property type="match status" value="1"/>
</dbReference>
<name>A0A1H0VLL7_9BACI</name>
<dbReference type="PANTHER" id="PTHR43649">
    <property type="entry name" value="ARABINOSE-BINDING PROTEIN-RELATED"/>
    <property type="match status" value="1"/>
</dbReference>
<dbReference type="Proteomes" id="UP000199159">
    <property type="component" value="Unassembled WGS sequence"/>
</dbReference>
<feature type="signal peptide" evidence="6">
    <location>
        <begin position="1"/>
        <end position="23"/>
    </location>
</feature>
<sequence length="571" mass="63627">MKMKWRFSILTITIILLVGSLVACSNQGANSSKEDEPSDQSGGEEAKLNIVEGKIEPAITLTTIIAELNNTSYVEGESITDNAHTQWVEEKLGINIESQWEASVADGSFAEKLKLGVASKQELPDFFWVMDEQLITMLIESGLVLDSGEAFDKYASDTYKAALAEAPESWYPYMADGKRFGIPNLAENQTSQPVLWVRQDWLDKLGLEAPTNLQELEVVMEAFATQDPDGNGKNDTIPLGISGTPNFAVNPVPETSWVFGMFGAIPEIWTPGEGGKLEYGSVQPEIKDALAKLRDWKEKGYLNEVALSDFNTFAKEVTTGNIGILAGPNWSIRYPISMLMQTNPGARYMPYELPVGADGKGMHVMGNNTIGAVFFNKDISEEKIQAFFHYQNTMHSIYDSEDPYLFKDFQDGYDYVLKDGKADLIENRVQSQKYMLTGNPPTFLSKIIDAKVKAAKGEELSNLEQSALNSNGDLFNAMDTSNPLNQILNMATVKAVEQENVGVTDYFSGPPTKTMTRRWEMLNRSQMETYTDIIYGKKPIEAFDEFVENWYSSGGEDITKEVNEWYDSVSK</sequence>
<evidence type="ECO:0000313" key="7">
    <source>
        <dbReference type="EMBL" id="SDP79407.1"/>
    </source>
</evidence>
<dbReference type="SUPFAM" id="SSF53850">
    <property type="entry name" value="Periplasmic binding protein-like II"/>
    <property type="match status" value="1"/>
</dbReference>
<reference evidence="8" key="1">
    <citation type="submission" date="2016-10" db="EMBL/GenBank/DDBJ databases">
        <authorList>
            <person name="Varghese N."/>
            <person name="Submissions S."/>
        </authorList>
    </citation>
    <scope>NUCLEOTIDE SEQUENCE [LARGE SCALE GENOMIC DNA]</scope>
    <source>
        <strain evidence="8">IBRC-M10078</strain>
    </source>
</reference>
<dbReference type="OrthoDB" id="9787283at2"/>
<gene>
    <name evidence="7" type="ORF">SAMN05216565_10762</name>
</gene>
<evidence type="ECO:0000256" key="1">
    <source>
        <dbReference type="ARBA" id="ARBA00022475"/>
    </source>
</evidence>
<evidence type="ECO:0000256" key="2">
    <source>
        <dbReference type="ARBA" id="ARBA00022729"/>
    </source>
</evidence>
<dbReference type="Gene3D" id="3.40.190.10">
    <property type="entry name" value="Periplasmic binding protein-like II"/>
    <property type="match status" value="2"/>
</dbReference>
<keyword evidence="2 6" id="KW-0732">Signal</keyword>
<dbReference type="RefSeq" id="WP_090855656.1">
    <property type="nucleotide sequence ID" value="NZ_FNJU01000007.1"/>
</dbReference>
<evidence type="ECO:0000313" key="8">
    <source>
        <dbReference type="Proteomes" id="UP000199159"/>
    </source>
</evidence>
<dbReference type="AlphaFoldDB" id="A0A1H0VLL7"/>
<feature type="chain" id="PRO_5038508533" evidence="6">
    <location>
        <begin position="24"/>
        <end position="571"/>
    </location>
</feature>
<evidence type="ECO:0000256" key="3">
    <source>
        <dbReference type="ARBA" id="ARBA00023136"/>
    </source>
</evidence>
<dbReference type="STRING" id="930152.SAMN05216565_10762"/>
<keyword evidence="5" id="KW-0449">Lipoprotein</keyword>
<protein>
    <submittedName>
        <fullName evidence="7">Carbohydrate ABC transporter substrate-binding protein, CUT1 family</fullName>
    </submittedName>
</protein>
<organism evidence="7 8">
    <name type="scientific">Litchfieldia salsa</name>
    <dbReference type="NCBI Taxonomy" id="930152"/>
    <lineage>
        <taxon>Bacteria</taxon>
        <taxon>Bacillati</taxon>
        <taxon>Bacillota</taxon>
        <taxon>Bacilli</taxon>
        <taxon>Bacillales</taxon>
        <taxon>Bacillaceae</taxon>
        <taxon>Litchfieldia</taxon>
    </lineage>
</organism>
<keyword evidence="3" id="KW-0472">Membrane</keyword>
<proteinExistence type="predicted"/>
<dbReference type="PROSITE" id="PS51257">
    <property type="entry name" value="PROKAR_LIPOPROTEIN"/>
    <property type="match status" value="1"/>
</dbReference>
<evidence type="ECO:0000256" key="5">
    <source>
        <dbReference type="ARBA" id="ARBA00023288"/>
    </source>
</evidence>
<keyword evidence="4" id="KW-0564">Palmitate</keyword>
<accession>A0A1H0VLL7</accession>
<keyword evidence="8" id="KW-1185">Reference proteome</keyword>
<evidence type="ECO:0000256" key="6">
    <source>
        <dbReference type="SAM" id="SignalP"/>
    </source>
</evidence>
<dbReference type="Pfam" id="PF13416">
    <property type="entry name" value="SBP_bac_8"/>
    <property type="match status" value="1"/>
</dbReference>
<keyword evidence="1" id="KW-1003">Cell membrane</keyword>
<dbReference type="EMBL" id="FNJU01000007">
    <property type="protein sequence ID" value="SDP79407.1"/>
    <property type="molecule type" value="Genomic_DNA"/>
</dbReference>